<evidence type="ECO:0000313" key="3">
    <source>
        <dbReference type="Proteomes" id="UP001430848"/>
    </source>
</evidence>
<feature type="compositionally biased region" description="Basic and acidic residues" evidence="1">
    <location>
        <begin position="254"/>
        <end position="274"/>
    </location>
</feature>
<proteinExistence type="predicted"/>
<feature type="region of interest" description="Disordered" evidence="1">
    <location>
        <begin position="142"/>
        <end position="174"/>
    </location>
</feature>
<feature type="region of interest" description="Disordered" evidence="1">
    <location>
        <begin position="188"/>
        <end position="213"/>
    </location>
</feature>
<feature type="compositionally biased region" description="Basic and acidic residues" evidence="1">
    <location>
        <begin position="190"/>
        <end position="212"/>
    </location>
</feature>
<dbReference type="Proteomes" id="UP001430848">
    <property type="component" value="Unassembled WGS sequence"/>
</dbReference>
<feature type="region of interest" description="Disordered" evidence="1">
    <location>
        <begin position="105"/>
        <end position="127"/>
    </location>
</feature>
<evidence type="ECO:0000256" key="1">
    <source>
        <dbReference type="SAM" id="MobiDB-lite"/>
    </source>
</evidence>
<reference evidence="2 3" key="1">
    <citation type="submission" date="2024-02" db="EMBL/GenBank/DDBJ databases">
        <title>De novo assembly and annotation of 12 fungi associated with fruit tree decline syndrome in Ontario, Canada.</title>
        <authorList>
            <person name="Sulman M."/>
            <person name="Ellouze W."/>
            <person name="Ilyukhin E."/>
        </authorList>
    </citation>
    <scope>NUCLEOTIDE SEQUENCE [LARGE SCALE GENOMIC DNA]</scope>
    <source>
        <strain evidence="2 3">M169</strain>
    </source>
</reference>
<keyword evidence="3" id="KW-1185">Reference proteome</keyword>
<sequence length="286" mass="31727">MRTPAAPDLPAAEFEMSIRAFSDFMSPSPVKKRASANGSILRCSSAKSGILFKTPEQRKADRQVHFAPLSGEQESFITEPASDEKDAIYDEEDVSYFDLSGRKTGTVRMPKQTMRAASPPPMEMSSVEVGALPDHDQKFAKHFEAMSKRKKPSRKSLRLLPSGSQQTTSASQGVGAMAEAFIQASQTRKKGLELAAERTAEAERGYEHEEKTSLPMAMDILEDQENVEPVDDVSAVLDNLDKFLDNTWDMEMGTDDRPANDERSKQAARSRIEDPTFSLEDNVWAD</sequence>
<protein>
    <submittedName>
        <fullName evidence="2">Uncharacterized protein</fullName>
    </submittedName>
</protein>
<dbReference type="EMBL" id="JAKNSF020000003">
    <property type="protein sequence ID" value="KAK7740063.1"/>
    <property type="molecule type" value="Genomic_DNA"/>
</dbReference>
<organism evidence="2 3">
    <name type="scientific">Diaporthe eres</name>
    <name type="common">Phomopsis oblonga</name>
    <dbReference type="NCBI Taxonomy" id="83184"/>
    <lineage>
        <taxon>Eukaryota</taxon>
        <taxon>Fungi</taxon>
        <taxon>Dikarya</taxon>
        <taxon>Ascomycota</taxon>
        <taxon>Pezizomycotina</taxon>
        <taxon>Sordariomycetes</taxon>
        <taxon>Sordariomycetidae</taxon>
        <taxon>Diaporthales</taxon>
        <taxon>Diaporthaceae</taxon>
        <taxon>Diaporthe</taxon>
        <taxon>Diaporthe eres species complex</taxon>
    </lineage>
</organism>
<gene>
    <name evidence="2" type="ORF">SLS63_001263</name>
</gene>
<accession>A0ABR1PLV8</accession>
<feature type="compositionally biased region" description="Low complexity" evidence="1">
    <location>
        <begin position="158"/>
        <end position="173"/>
    </location>
</feature>
<comment type="caution">
    <text evidence="2">The sequence shown here is derived from an EMBL/GenBank/DDBJ whole genome shotgun (WGS) entry which is preliminary data.</text>
</comment>
<name>A0ABR1PLV8_DIAER</name>
<evidence type="ECO:0000313" key="2">
    <source>
        <dbReference type="EMBL" id="KAK7740063.1"/>
    </source>
</evidence>
<feature type="compositionally biased region" description="Basic residues" evidence="1">
    <location>
        <begin position="148"/>
        <end position="157"/>
    </location>
</feature>
<feature type="region of interest" description="Disordered" evidence="1">
    <location>
        <begin position="249"/>
        <end position="286"/>
    </location>
</feature>